<evidence type="ECO:0000313" key="11">
    <source>
        <dbReference type="Proteomes" id="UP000001640"/>
    </source>
</evidence>
<dbReference type="Pfam" id="PF13181">
    <property type="entry name" value="TPR_8"/>
    <property type="match status" value="3"/>
</dbReference>
<dbReference type="RefSeq" id="XP_003676083.1">
    <property type="nucleotide sequence ID" value="XM_003676035.1"/>
</dbReference>
<sequence>MDEESQLKLIQDIRRNLRRASQDLSKWKLYKSAKWAAEALCGMGPPSTATLEPVDESPLRNRASKGKNMEEERKKKSLSEDEHDLYLLASSLFDCKEFDRCTYFLKDVTNPCLMFLKLYSQFLSWDKKTQESLESVLTTGKLSKNSSNNNGMSVTGIGEDTMSERRREKQSHGVVTMEDGHQSSIAIILMELNSYLDDVLGTNEKKEESQDRLGLGLLYYLKGILLQNDNNKSQAMGAFLKSLSYYSFNWSCWVELLDCVTRADESMLLLTHINDKFTLISDHKEDYDYDTQNIVQYNVMTKFFKLAISQDLNGNIDELMEIIEALLVIFPNFAYIKAQNALVNYHYMDYVNSENLFEQVVKMDPYRLDDLDTYSNILYVMQKHSKLAYLAQFVAQIDKFRSETCCIMANYYSARQEHEKSIMYFRRALTLNKKCTSAWTLMGHEFVELKNSHAAIECYRRAVDINVRDFKAWYGLGQAYEVLDMHLYSLYYFQKACTLKPLDRRMWQALGTCYTKIGNKTEAIKCFERAIQLSGNADQDTTLMYNLAKLYDQLNDAANCKQYMIRCVNMEAQMDGQQTDETIKARLWLARWESKNGNYEIAYNYAASITNGTAAEVEEARFIAKNCQKLM</sequence>
<dbReference type="OrthoDB" id="10262026at2759"/>
<protein>
    <recommendedName>
        <fullName evidence="9">Cdc23 domain-containing protein</fullName>
    </recommendedName>
</protein>
<dbReference type="Pfam" id="PF04049">
    <property type="entry name" value="ANAPC8"/>
    <property type="match status" value="1"/>
</dbReference>
<keyword evidence="6" id="KW-0131">Cell cycle</keyword>
<organism evidence="10 11">
    <name type="scientific">Naumovozyma castellii</name>
    <name type="common">Yeast</name>
    <name type="synonym">Saccharomyces castellii</name>
    <dbReference type="NCBI Taxonomy" id="27288"/>
    <lineage>
        <taxon>Eukaryota</taxon>
        <taxon>Fungi</taxon>
        <taxon>Dikarya</taxon>
        <taxon>Ascomycota</taxon>
        <taxon>Saccharomycotina</taxon>
        <taxon>Saccharomycetes</taxon>
        <taxon>Saccharomycetales</taxon>
        <taxon>Saccharomycetaceae</taxon>
        <taxon>Naumovozyma</taxon>
    </lineage>
</organism>
<keyword evidence="3" id="KW-0498">Mitosis</keyword>
<evidence type="ECO:0000256" key="1">
    <source>
        <dbReference type="ARBA" id="ARBA00022618"/>
    </source>
</evidence>
<dbReference type="PROSITE" id="PS50005">
    <property type="entry name" value="TPR"/>
    <property type="match status" value="3"/>
</dbReference>
<dbReference type="GO" id="GO:0045842">
    <property type="term" value="P:positive regulation of mitotic metaphase/anaphase transition"/>
    <property type="evidence" value="ECO:0007669"/>
    <property type="project" value="TreeGrafter"/>
</dbReference>
<dbReference type="Pfam" id="PF13414">
    <property type="entry name" value="TPR_11"/>
    <property type="match status" value="1"/>
</dbReference>
<gene>
    <name evidence="10" type="primary">NCAS0D01390</name>
    <name evidence="10" type="ordered locus">NCAS_0D01390</name>
</gene>
<evidence type="ECO:0000256" key="6">
    <source>
        <dbReference type="ARBA" id="ARBA00023306"/>
    </source>
</evidence>
<dbReference type="eggNOG" id="KOG1155">
    <property type="taxonomic scope" value="Eukaryota"/>
</dbReference>
<dbReference type="PANTHER" id="PTHR12558">
    <property type="entry name" value="CELL DIVISION CYCLE 16,23,27"/>
    <property type="match status" value="1"/>
</dbReference>
<feature type="repeat" description="TPR" evidence="7">
    <location>
        <begin position="470"/>
        <end position="503"/>
    </location>
</feature>
<dbReference type="GO" id="GO:0030332">
    <property type="term" value="F:cyclin binding"/>
    <property type="evidence" value="ECO:0007669"/>
    <property type="project" value="EnsemblFungi"/>
</dbReference>
<dbReference type="GO" id="GO:0061630">
    <property type="term" value="F:ubiquitin protein ligase activity"/>
    <property type="evidence" value="ECO:0007669"/>
    <property type="project" value="EnsemblFungi"/>
</dbReference>
<dbReference type="OMA" id="ERCLYHS"/>
<dbReference type="EMBL" id="HE576755">
    <property type="protein sequence ID" value="CCC69720.1"/>
    <property type="molecule type" value="Genomic_DNA"/>
</dbReference>
<proteinExistence type="predicted"/>
<keyword evidence="11" id="KW-1185">Reference proteome</keyword>
<dbReference type="Proteomes" id="UP000001640">
    <property type="component" value="Chromosome 4"/>
</dbReference>
<dbReference type="InParanoid" id="G0VDT1"/>
<keyword evidence="1" id="KW-0132">Cell division</keyword>
<dbReference type="PANTHER" id="PTHR12558:SF10">
    <property type="entry name" value="CELL DIVISION CYCLE PROTEIN 23 HOMOLOG"/>
    <property type="match status" value="1"/>
</dbReference>
<accession>G0VDT1</accession>
<evidence type="ECO:0000313" key="10">
    <source>
        <dbReference type="EMBL" id="CCC69720.1"/>
    </source>
</evidence>
<dbReference type="InterPro" id="IPR019734">
    <property type="entry name" value="TPR_rpt"/>
</dbReference>
<evidence type="ECO:0000256" key="3">
    <source>
        <dbReference type="ARBA" id="ARBA00022776"/>
    </source>
</evidence>
<feature type="region of interest" description="Disordered" evidence="8">
    <location>
        <begin position="47"/>
        <end position="76"/>
    </location>
</feature>
<dbReference type="Gene3D" id="1.25.40.10">
    <property type="entry name" value="Tetratricopeptide repeat domain"/>
    <property type="match status" value="3"/>
</dbReference>
<dbReference type="KEGG" id="ncs:NCAS_0D01390"/>
<dbReference type="GO" id="GO:0031145">
    <property type="term" value="P:anaphase-promoting complex-dependent catabolic process"/>
    <property type="evidence" value="ECO:0007669"/>
    <property type="project" value="EnsemblFungi"/>
</dbReference>
<dbReference type="FunCoup" id="G0VDT1">
    <property type="interactions" value="1161"/>
</dbReference>
<feature type="compositionally biased region" description="Basic and acidic residues" evidence="8">
    <location>
        <begin position="67"/>
        <end position="76"/>
    </location>
</feature>
<dbReference type="GO" id="GO:0005680">
    <property type="term" value="C:anaphase-promoting complex"/>
    <property type="evidence" value="ECO:0007669"/>
    <property type="project" value="EnsemblFungi"/>
</dbReference>
<feature type="repeat" description="TPR" evidence="7">
    <location>
        <begin position="436"/>
        <end position="469"/>
    </location>
</feature>
<dbReference type="GO" id="GO:0051301">
    <property type="term" value="P:cell division"/>
    <property type="evidence" value="ECO:0007669"/>
    <property type="project" value="UniProtKB-KW"/>
</dbReference>
<dbReference type="InterPro" id="IPR007192">
    <property type="entry name" value="APC8"/>
</dbReference>
<evidence type="ECO:0000256" key="2">
    <source>
        <dbReference type="ARBA" id="ARBA00022737"/>
    </source>
</evidence>
<feature type="repeat" description="TPR" evidence="7">
    <location>
        <begin position="504"/>
        <end position="537"/>
    </location>
</feature>
<reference key="2">
    <citation type="submission" date="2011-08" db="EMBL/GenBank/DDBJ databases">
        <title>Genome sequence of Naumovozyma castellii.</title>
        <authorList>
            <person name="Gordon J.L."/>
            <person name="Armisen D."/>
            <person name="Proux-Wera E."/>
            <person name="OhEigeartaigh S.S."/>
            <person name="Byrne K.P."/>
            <person name="Wolfe K.H."/>
        </authorList>
    </citation>
    <scope>NUCLEOTIDE SEQUENCE</scope>
    <source>
        <strain>Type strain:CBS 4309</strain>
    </source>
</reference>
<dbReference type="SMART" id="SM00028">
    <property type="entry name" value="TPR"/>
    <property type="match status" value="6"/>
</dbReference>
<evidence type="ECO:0000259" key="9">
    <source>
        <dbReference type="Pfam" id="PF04049"/>
    </source>
</evidence>
<evidence type="ECO:0000256" key="7">
    <source>
        <dbReference type="PROSITE-ProRule" id="PRU00339"/>
    </source>
</evidence>
<dbReference type="GO" id="GO:0016567">
    <property type="term" value="P:protein ubiquitination"/>
    <property type="evidence" value="ECO:0007669"/>
    <property type="project" value="EnsemblFungi"/>
</dbReference>
<evidence type="ECO:0000256" key="4">
    <source>
        <dbReference type="ARBA" id="ARBA00022786"/>
    </source>
</evidence>
<evidence type="ECO:0000256" key="5">
    <source>
        <dbReference type="ARBA" id="ARBA00022803"/>
    </source>
</evidence>
<reference evidence="10 11" key="1">
    <citation type="journal article" date="2011" name="Proc. Natl. Acad. Sci. U.S.A.">
        <title>Evolutionary erosion of yeast sex chromosomes by mating-type switching accidents.</title>
        <authorList>
            <person name="Gordon J.L."/>
            <person name="Armisen D."/>
            <person name="Proux-Wera E."/>
            <person name="Oheigeartaigh S.S."/>
            <person name="Byrne K.P."/>
            <person name="Wolfe K.H."/>
        </authorList>
    </citation>
    <scope>NUCLEOTIDE SEQUENCE [LARGE SCALE GENOMIC DNA]</scope>
    <source>
        <strain evidence="11">ATCC 76901 / BCRC 22586 / CBS 4309 / NBRC 1992 / NRRL Y-12630</strain>
    </source>
</reference>
<dbReference type="AlphaFoldDB" id="G0VDT1"/>
<dbReference type="GeneID" id="96903328"/>
<dbReference type="STRING" id="1064592.G0VDT1"/>
<dbReference type="InterPro" id="IPR011990">
    <property type="entry name" value="TPR-like_helical_dom_sf"/>
</dbReference>
<evidence type="ECO:0000256" key="8">
    <source>
        <dbReference type="SAM" id="MobiDB-lite"/>
    </source>
</evidence>
<dbReference type="FunFam" id="1.25.40.10:FF:000926">
    <property type="entry name" value="Anaphase-promoting complex subunit CDC23"/>
    <property type="match status" value="1"/>
</dbReference>
<name>G0VDT1_NAUCA</name>
<keyword evidence="4" id="KW-0833">Ubl conjugation pathway</keyword>
<dbReference type="SUPFAM" id="SSF48452">
    <property type="entry name" value="TPR-like"/>
    <property type="match status" value="2"/>
</dbReference>
<keyword evidence="5 7" id="KW-0802">TPR repeat</keyword>
<keyword evidence="2" id="KW-0677">Repeat</keyword>
<dbReference type="HOGENOM" id="CLU_018320_2_1_1"/>
<feature type="domain" description="Cdc23" evidence="9">
    <location>
        <begin position="13"/>
        <end position="341"/>
    </location>
</feature>